<evidence type="ECO:0000256" key="1">
    <source>
        <dbReference type="SAM" id="MobiDB-lite"/>
    </source>
</evidence>
<evidence type="ECO:0008006" key="4">
    <source>
        <dbReference type="Google" id="ProtNLM"/>
    </source>
</evidence>
<keyword evidence="3" id="KW-1185">Reference proteome</keyword>
<dbReference type="Gene3D" id="3.90.228.10">
    <property type="match status" value="1"/>
</dbReference>
<comment type="caution">
    <text evidence="2">The sequence shown here is derived from an EMBL/GenBank/DDBJ whole genome shotgun (WGS) entry which is preliminary data.</text>
</comment>
<reference evidence="2 3" key="1">
    <citation type="submission" date="2018-06" db="EMBL/GenBank/DDBJ databases">
        <title>Complete Genomes of Monosporascus.</title>
        <authorList>
            <person name="Robinson A.J."/>
            <person name="Natvig D.O."/>
        </authorList>
    </citation>
    <scope>NUCLEOTIDE SEQUENCE [LARGE SCALE GENOMIC DNA]</scope>
    <source>
        <strain evidence="2 3">CBS 110550</strain>
    </source>
</reference>
<evidence type="ECO:0000313" key="2">
    <source>
        <dbReference type="EMBL" id="RYP10718.1"/>
    </source>
</evidence>
<feature type="region of interest" description="Disordered" evidence="1">
    <location>
        <begin position="171"/>
        <end position="192"/>
    </location>
</feature>
<accession>A0A4Q4TV56</accession>
<sequence length="324" mass="35919">MVVLGLAKETVKHLRAWRLNQLSNSCHQYFRYGFLKPGTKNLDTSKAHGVRCGSTHGAGIYSSPSADFSLSYTHPDLPCHQAKPSEFFGQKLIVCATLMGHSAPMDREHHCARRRSLTRAPTHVDNRELEYAASNPARIIPVFVADIDRPEENAEHFESLSAGPCAVRPYGEETAPQPAPGHALGRAQAAPESRRFVVEEVAEDDEDEEGYGEYQPYRGEEVKDKSNLDFWSWVKAGEEENAARDAKGSADTAGELAHGRKAWGPIFSIDGCFEMIQRQSSGGQAKGRNCAELEVLFEKETNARKYETTVVDISPVEEKILKDD</sequence>
<evidence type="ECO:0000313" key="3">
    <source>
        <dbReference type="Proteomes" id="UP000293360"/>
    </source>
</evidence>
<dbReference type="Proteomes" id="UP000293360">
    <property type="component" value="Unassembled WGS sequence"/>
</dbReference>
<gene>
    <name evidence="2" type="ORF">DL764_000508</name>
</gene>
<proteinExistence type="predicted"/>
<dbReference type="AlphaFoldDB" id="A0A4Q4TV56"/>
<dbReference type="EMBL" id="QJNU01000014">
    <property type="protein sequence ID" value="RYP10718.1"/>
    <property type="molecule type" value="Genomic_DNA"/>
</dbReference>
<organism evidence="2 3">
    <name type="scientific">Monosporascus ibericus</name>
    <dbReference type="NCBI Taxonomy" id="155417"/>
    <lineage>
        <taxon>Eukaryota</taxon>
        <taxon>Fungi</taxon>
        <taxon>Dikarya</taxon>
        <taxon>Ascomycota</taxon>
        <taxon>Pezizomycotina</taxon>
        <taxon>Sordariomycetes</taxon>
        <taxon>Xylariomycetidae</taxon>
        <taxon>Xylariales</taxon>
        <taxon>Xylariales incertae sedis</taxon>
        <taxon>Monosporascus</taxon>
    </lineage>
</organism>
<name>A0A4Q4TV56_9PEZI</name>
<protein>
    <recommendedName>
        <fullName evidence="4">PARP catalytic domain-containing protein</fullName>
    </recommendedName>
</protein>
<dbReference type="OrthoDB" id="4778768at2759"/>